<name>A0ABT7CLY0_9BACT</name>
<organism evidence="1 2">
    <name type="scientific">Xanthocytophaga flava</name>
    <dbReference type="NCBI Taxonomy" id="3048013"/>
    <lineage>
        <taxon>Bacteria</taxon>
        <taxon>Pseudomonadati</taxon>
        <taxon>Bacteroidota</taxon>
        <taxon>Cytophagia</taxon>
        <taxon>Cytophagales</taxon>
        <taxon>Rhodocytophagaceae</taxon>
        <taxon>Xanthocytophaga</taxon>
    </lineage>
</organism>
<dbReference type="Proteomes" id="UP001228581">
    <property type="component" value="Unassembled WGS sequence"/>
</dbReference>
<accession>A0ABT7CLY0</accession>
<dbReference type="RefSeq" id="WP_313998186.1">
    <property type="nucleotide sequence ID" value="NZ_JASJOT010000011.1"/>
</dbReference>
<gene>
    <name evidence="1" type="ORF">QNI19_17625</name>
</gene>
<comment type="caution">
    <text evidence="1">The sequence shown here is derived from an EMBL/GenBank/DDBJ whole genome shotgun (WGS) entry which is preliminary data.</text>
</comment>
<proteinExistence type="predicted"/>
<keyword evidence="2" id="KW-1185">Reference proteome</keyword>
<evidence type="ECO:0000313" key="1">
    <source>
        <dbReference type="EMBL" id="MDJ1494763.1"/>
    </source>
</evidence>
<evidence type="ECO:0000313" key="2">
    <source>
        <dbReference type="Proteomes" id="UP001228581"/>
    </source>
</evidence>
<protein>
    <submittedName>
        <fullName evidence="1">Uncharacterized protein</fullName>
    </submittedName>
</protein>
<dbReference type="EMBL" id="JASJOT010000011">
    <property type="protein sequence ID" value="MDJ1494763.1"/>
    <property type="molecule type" value="Genomic_DNA"/>
</dbReference>
<reference evidence="1 2" key="1">
    <citation type="submission" date="2023-05" db="EMBL/GenBank/DDBJ databases">
        <authorList>
            <person name="Zhang X."/>
        </authorList>
    </citation>
    <scope>NUCLEOTIDE SEQUENCE [LARGE SCALE GENOMIC DNA]</scope>
    <source>
        <strain evidence="1 2">DM2B3-1</strain>
    </source>
</reference>
<sequence length="168" mass="19898">MHFTVQTPTQRYVEWKAFIVFYPIHHYSSHRIHFFVPIVGVITNELFPIIPVGDNTNRGKKMLQANDFVKWYNDKNSKAIYNQCHLFIKQVISPDEFVVKYDSIYKINGSIKNYHLKGFQLNEVELKGTKQPFMQLWISSEFTQAHIPLVIKLVYSQKIDDNQIYQLN</sequence>